<evidence type="ECO:0000259" key="3">
    <source>
        <dbReference type="Pfam" id="PF01757"/>
    </source>
</evidence>
<keyword evidence="6" id="KW-0012">Acyltransferase</keyword>
<evidence type="ECO:0000313" key="6">
    <source>
        <dbReference type="EMBL" id="QCP12554.1"/>
    </source>
</evidence>
<dbReference type="PANTHER" id="PTHR23028">
    <property type="entry name" value="ACETYLTRANSFERASE"/>
    <property type="match status" value="1"/>
</dbReference>
<dbReference type="InterPro" id="IPR043968">
    <property type="entry name" value="SGNH"/>
</dbReference>
<feature type="transmembrane region" description="Helical" evidence="2">
    <location>
        <begin position="276"/>
        <end position="296"/>
    </location>
</feature>
<dbReference type="Proteomes" id="UP000298763">
    <property type="component" value="Chromosome"/>
</dbReference>
<protein>
    <submittedName>
        <fullName evidence="6">Acyltransferase</fullName>
    </submittedName>
    <submittedName>
        <fullName evidence="5">Peptidoglycan/LPS O-acetylase OafA/YrhL</fullName>
    </submittedName>
</protein>
<keyword evidence="2" id="KW-0472">Membrane</keyword>
<reference evidence="5 8" key="2">
    <citation type="submission" date="2020-08" db="EMBL/GenBank/DDBJ databases">
        <title>Genomic Encyclopedia of Type Strains, Phase III (KMG-III): the genomes of soil and plant-associated and newly described type strains.</title>
        <authorList>
            <person name="Whitman W."/>
        </authorList>
    </citation>
    <scope>NUCLEOTIDE SEQUENCE [LARGE SCALE GENOMIC DNA]</scope>
    <source>
        <strain evidence="5 8">CECT 7753</strain>
    </source>
</reference>
<feature type="transmembrane region" description="Helical" evidence="2">
    <location>
        <begin position="308"/>
        <end position="330"/>
    </location>
</feature>
<dbReference type="OrthoDB" id="9814807at2"/>
<evidence type="ECO:0000313" key="5">
    <source>
        <dbReference type="EMBL" id="MBB3222338.1"/>
    </source>
</evidence>
<dbReference type="AlphaFoldDB" id="A0A4P8HVS2"/>
<gene>
    <name evidence="6" type="ORF">FCL38_20570</name>
    <name evidence="5" type="ORF">FHS02_003157</name>
</gene>
<dbReference type="EMBL" id="JACHXS010000005">
    <property type="protein sequence ID" value="MBB3222338.1"/>
    <property type="molecule type" value="Genomic_DNA"/>
</dbReference>
<dbReference type="PANTHER" id="PTHR23028:SF53">
    <property type="entry name" value="ACYL_TRANSF_3 DOMAIN-CONTAINING PROTEIN"/>
    <property type="match status" value="1"/>
</dbReference>
<evidence type="ECO:0000313" key="7">
    <source>
        <dbReference type="Proteomes" id="UP000298763"/>
    </source>
</evidence>
<feature type="domain" description="SGNH" evidence="4">
    <location>
        <begin position="473"/>
        <end position="697"/>
    </location>
</feature>
<organism evidence="5 8">
    <name type="scientific">Pseudoduganella umbonata</name>
    <dbReference type="NCBI Taxonomy" id="864828"/>
    <lineage>
        <taxon>Bacteria</taxon>
        <taxon>Pseudomonadati</taxon>
        <taxon>Pseudomonadota</taxon>
        <taxon>Betaproteobacteria</taxon>
        <taxon>Burkholderiales</taxon>
        <taxon>Oxalobacteraceae</taxon>
        <taxon>Telluria group</taxon>
        <taxon>Pseudoduganella</taxon>
    </lineage>
</organism>
<reference evidence="6 7" key="1">
    <citation type="submission" date="2019-05" db="EMBL/GenBank/DDBJ databases">
        <title>Draft Genome Sequences of Six Type Strains of the Genus Massilia.</title>
        <authorList>
            <person name="Miess H."/>
            <person name="Frediansyhah A."/>
            <person name="Gross H."/>
        </authorList>
    </citation>
    <scope>NUCLEOTIDE SEQUENCE [LARGE SCALE GENOMIC DNA]</scope>
    <source>
        <strain evidence="6 7">DSMZ 26121</strain>
    </source>
</reference>
<evidence type="ECO:0000259" key="4">
    <source>
        <dbReference type="Pfam" id="PF19040"/>
    </source>
</evidence>
<keyword evidence="2" id="KW-1133">Transmembrane helix</keyword>
<feature type="transmembrane region" description="Helical" evidence="2">
    <location>
        <begin position="336"/>
        <end position="356"/>
    </location>
</feature>
<proteinExistence type="predicted"/>
<feature type="transmembrane region" description="Helical" evidence="2">
    <location>
        <begin position="368"/>
        <end position="387"/>
    </location>
</feature>
<dbReference type="GO" id="GO:0009103">
    <property type="term" value="P:lipopolysaccharide biosynthetic process"/>
    <property type="evidence" value="ECO:0007669"/>
    <property type="project" value="TreeGrafter"/>
</dbReference>
<feature type="transmembrane region" description="Helical" evidence="2">
    <location>
        <begin position="207"/>
        <end position="227"/>
    </location>
</feature>
<feature type="transmembrane region" description="Helical" evidence="2">
    <location>
        <begin position="234"/>
        <end position="256"/>
    </location>
</feature>
<dbReference type="InterPro" id="IPR050879">
    <property type="entry name" value="Acyltransferase_3"/>
</dbReference>
<dbReference type="Pfam" id="PF19040">
    <property type="entry name" value="SGNH"/>
    <property type="match status" value="1"/>
</dbReference>
<evidence type="ECO:0000256" key="1">
    <source>
        <dbReference type="SAM" id="MobiDB-lite"/>
    </source>
</evidence>
<dbReference type="RefSeq" id="WP_137315388.1">
    <property type="nucleotide sequence ID" value="NZ_CP040017.1"/>
</dbReference>
<dbReference type="Proteomes" id="UP000584325">
    <property type="component" value="Unassembled WGS sequence"/>
</dbReference>
<feature type="domain" description="Acyltransferase 3" evidence="3">
    <location>
        <begin position="54"/>
        <end position="381"/>
    </location>
</feature>
<sequence>MKNLSAIKDASARLQEHPGTDALSADHGGSINTSGGTAGPKVEAQPSHMHYRPDIDGLRAVAVLSVIIFHAFPRWLGGGFAGVDIFFVISGFLISSILFASFQKGTFSFLDFYSRRARRIFPALIVVFLPVAFLGWYVLTPDEFSALGKQIAAGAGFVANISLWMEAGYFDTSAEVKPLLHLWSLGVEEQFYIIWPLLLWAASKKKWNFFIVGSVLAAASFAANIFAIESHASAVFYLPVTRFWELLAGAGVAYAVVVLKYKDVGSLFPAKLGAAVAANLVSLLGFLLLIVSILVLDKSRAFPGWWAVIPVLGAVLVIAAGPAAFINRFILGNRLMVGLGLISYPLYLWHWPLLVFGRILNGNMSKEMRFGLIVAAVMLAWATYHIVEKKLRRPDPDLTTVQNNTRLTLLYVFMGIFCAAGLAAYAGSITARSNTTDVDELLKAQYDWEFPSREFAKLSTTGPNFYTRAGTEPGYVLFIGDSIVEQYAPRVNHVLSNDERPRYSVIFATGPGCPPMLNVVHVAMHKNPACPGTASAAYELAHRKDVKRVVIGGNWNNYLNEKNSSFMYKSQTQSLVYGQPGAIDAAFAALEEQIKVLSREKQVYIILNAPKSFKFSPKSMLDGSRWTVLHRRQQTPDIDISDYVGRQAVIQERLMAISQRHGVKVIDPIKALCNGNVCPAVSQTGEPYYMDNEHMRPFYVRDKATFIDETIISQPGQ</sequence>
<dbReference type="InterPro" id="IPR002656">
    <property type="entry name" value="Acyl_transf_3_dom"/>
</dbReference>
<evidence type="ECO:0000256" key="2">
    <source>
        <dbReference type="SAM" id="Phobius"/>
    </source>
</evidence>
<feature type="region of interest" description="Disordered" evidence="1">
    <location>
        <begin position="18"/>
        <end position="43"/>
    </location>
</feature>
<feature type="transmembrane region" description="Helical" evidence="2">
    <location>
        <begin position="79"/>
        <end position="100"/>
    </location>
</feature>
<feature type="transmembrane region" description="Helical" evidence="2">
    <location>
        <begin position="182"/>
        <end position="201"/>
    </location>
</feature>
<dbReference type="Pfam" id="PF01757">
    <property type="entry name" value="Acyl_transf_3"/>
    <property type="match status" value="1"/>
</dbReference>
<name>A0A4P8HVS2_9BURK</name>
<keyword evidence="7" id="KW-1185">Reference proteome</keyword>
<dbReference type="EMBL" id="CP040017">
    <property type="protein sequence ID" value="QCP12554.1"/>
    <property type="molecule type" value="Genomic_DNA"/>
</dbReference>
<dbReference type="GO" id="GO:0016020">
    <property type="term" value="C:membrane"/>
    <property type="evidence" value="ECO:0007669"/>
    <property type="project" value="TreeGrafter"/>
</dbReference>
<accession>A0A4P8HVS2</accession>
<feature type="transmembrane region" description="Helical" evidence="2">
    <location>
        <begin position="120"/>
        <end position="139"/>
    </location>
</feature>
<keyword evidence="2" id="KW-0812">Transmembrane</keyword>
<evidence type="ECO:0000313" key="8">
    <source>
        <dbReference type="Proteomes" id="UP000584325"/>
    </source>
</evidence>
<dbReference type="GO" id="GO:0016747">
    <property type="term" value="F:acyltransferase activity, transferring groups other than amino-acyl groups"/>
    <property type="evidence" value="ECO:0007669"/>
    <property type="project" value="InterPro"/>
</dbReference>
<feature type="transmembrane region" description="Helical" evidence="2">
    <location>
        <begin position="57"/>
        <end position="73"/>
    </location>
</feature>
<keyword evidence="6" id="KW-0808">Transferase</keyword>
<feature type="transmembrane region" description="Helical" evidence="2">
    <location>
        <begin position="407"/>
        <end position="426"/>
    </location>
</feature>